<evidence type="ECO:0000259" key="1">
    <source>
        <dbReference type="Pfam" id="PF17788"/>
    </source>
</evidence>
<feature type="domain" description="HypF Kae1-like" evidence="1">
    <location>
        <begin position="2"/>
        <end position="43"/>
    </location>
</feature>
<proteinExistence type="predicted"/>
<dbReference type="AlphaFoldDB" id="X0T7C6"/>
<accession>X0T7C6</accession>
<evidence type="ECO:0000313" key="2">
    <source>
        <dbReference type="EMBL" id="GAF84082.1"/>
    </source>
</evidence>
<protein>
    <recommendedName>
        <fullName evidence="1">HypF Kae1-like domain-containing protein</fullName>
    </recommendedName>
</protein>
<organism evidence="2">
    <name type="scientific">marine sediment metagenome</name>
    <dbReference type="NCBI Taxonomy" id="412755"/>
    <lineage>
        <taxon>unclassified sequences</taxon>
        <taxon>metagenomes</taxon>
        <taxon>ecological metagenomes</taxon>
    </lineage>
</organism>
<dbReference type="Pfam" id="PF17788">
    <property type="entry name" value="HypF_C"/>
    <property type="match status" value="1"/>
</dbReference>
<name>X0T7C6_9ZZZZ</name>
<dbReference type="EMBL" id="BARS01002313">
    <property type="protein sequence ID" value="GAF84082.1"/>
    <property type="molecule type" value="Genomic_DNA"/>
</dbReference>
<reference evidence="2" key="1">
    <citation type="journal article" date="2014" name="Front. Microbiol.">
        <title>High frequency of phylogenetically diverse reductive dehalogenase-homologous genes in deep subseafloor sedimentary metagenomes.</title>
        <authorList>
            <person name="Kawai M."/>
            <person name="Futagami T."/>
            <person name="Toyoda A."/>
            <person name="Takaki Y."/>
            <person name="Nishi S."/>
            <person name="Hori S."/>
            <person name="Arai W."/>
            <person name="Tsubouchi T."/>
            <person name="Morono Y."/>
            <person name="Uchiyama I."/>
            <person name="Ito T."/>
            <person name="Fujiyama A."/>
            <person name="Inagaki F."/>
            <person name="Takami H."/>
        </authorList>
    </citation>
    <scope>NUCLEOTIDE SEQUENCE</scope>
    <source>
        <strain evidence="2">Expedition CK06-06</strain>
    </source>
</reference>
<sequence length="43" mass="4891">MNKRVLALGADIKNRILFAKGKSLCFGRDLGDLSEARNFEFFK</sequence>
<comment type="caution">
    <text evidence="2">The sequence shown here is derived from an EMBL/GenBank/DDBJ whole genome shotgun (WGS) entry which is preliminary data.</text>
</comment>
<dbReference type="InterPro" id="IPR041440">
    <property type="entry name" value="HypF_C"/>
</dbReference>
<dbReference type="Gene3D" id="3.30.420.360">
    <property type="match status" value="1"/>
</dbReference>
<gene>
    <name evidence="2" type="ORF">S01H1_04376</name>
</gene>
<feature type="non-terminal residue" evidence="2">
    <location>
        <position position="43"/>
    </location>
</feature>